<sequence length="73" mass="8788">MHRRVQYFNVFLFLLCSRQSKRAELFQQSTAEYTTEKRTHLIMAFSLYRLMIIQDCRELFTEHLPSLLSLESA</sequence>
<feature type="chain" id="PRO_5045087176" description="Secreted protein" evidence="1">
    <location>
        <begin position="24"/>
        <end position="73"/>
    </location>
</feature>
<dbReference type="Proteomes" id="UP001498771">
    <property type="component" value="Unassembled WGS sequence"/>
</dbReference>
<evidence type="ECO:0008006" key="4">
    <source>
        <dbReference type="Google" id="ProtNLM"/>
    </source>
</evidence>
<evidence type="ECO:0000313" key="3">
    <source>
        <dbReference type="Proteomes" id="UP001498771"/>
    </source>
</evidence>
<dbReference type="EMBL" id="JBBJBU010000005">
    <property type="protein sequence ID" value="KAK7205468.1"/>
    <property type="molecule type" value="Genomic_DNA"/>
</dbReference>
<keyword evidence="1" id="KW-0732">Signal</keyword>
<feature type="signal peptide" evidence="1">
    <location>
        <begin position="1"/>
        <end position="23"/>
    </location>
</feature>
<evidence type="ECO:0000256" key="1">
    <source>
        <dbReference type="SAM" id="SignalP"/>
    </source>
</evidence>
<evidence type="ECO:0000313" key="2">
    <source>
        <dbReference type="EMBL" id="KAK7205468.1"/>
    </source>
</evidence>
<reference evidence="2 3" key="1">
    <citation type="submission" date="2024-03" db="EMBL/GenBank/DDBJ databases">
        <title>Genome-scale model development and genomic sequencing of the oleaginous clade Lipomyces.</title>
        <authorList>
            <consortium name="Lawrence Berkeley National Laboratory"/>
            <person name="Czajka J.J."/>
            <person name="Han Y."/>
            <person name="Kim J."/>
            <person name="Mondo S.J."/>
            <person name="Hofstad B.A."/>
            <person name="Robles A."/>
            <person name="Haridas S."/>
            <person name="Riley R."/>
            <person name="LaButti K."/>
            <person name="Pangilinan J."/>
            <person name="Andreopoulos W."/>
            <person name="Lipzen A."/>
            <person name="Yan J."/>
            <person name="Wang M."/>
            <person name="Ng V."/>
            <person name="Grigoriev I.V."/>
            <person name="Spatafora J.W."/>
            <person name="Magnuson J.K."/>
            <person name="Baker S.E."/>
            <person name="Pomraning K.R."/>
        </authorList>
    </citation>
    <scope>NUCLEOTIDE SEQUENCE [LARGE SCALE GENOMIC DNA]</scope>
    <source>
        <strain evidence="2 3">Phaff 52-87</strain>
    </source>
</reference>
<proteinExistence type="predicted"/>
<protein>
    <recommendedName>
        <fullName evidence="4">Secreted protein</fullName>
    </recommendedName>
</protein>
<dbReference type="RefSeq" id="XP_064768501.1">
    <property type="nucleotide sequence ID" value="XM_064909770.1"/>
</dbReference>
<keyword evidence="3" id="KW-1185">Reference proteome</keyword>
<name>A0ABR1F8J9_9ASCO</name>
<accession>A0ABR1F8J9</accession>
<dbReference type="GeneID" id="90035282"/>
<gene>
    <name evidence="2" type="ORF">BZA70DRAFT_159427</name>
</gene>
<organism evidence="2 3">
    <name type="scientific">Myxozyma melibiosi</name>
    <dbReference type="NCBI Taxonomy" id="54550"/>
    <lineage>
        <taxon>Eukaryota</taxon>
        <taxon>Fungi</taxon>
        <taxon>Dikarya</taxon>
        <taxon>Ascomycota</taxon>
        <taxon>Saccharomycotina</taxon>
        <taxon>Lipomycetes</taxon>
        <taxon>Lipomycetales</taxon>
        <taxon>Lipomycetaceae</taxon>
        <taxon>Myxozyma</taxon>
    </lineage>
</organism>
<comment type="caution">
    <text evidence="2">The sequence shown here is derived from an EMBL/GenBank/DDBJ whole genome shotgun (WGS) entry which is preliminary data.</text>
</comment>